<proteinExistence type="predicted"/>
<feature type="transmembrane region" description="Helical" evidence="1">
    <location>
        <begin position="20"/>
        <end position="39"/>
    </location>
</feature>
<reference evidence="3 4" key="1">
    <citation type="submission" date="2023-04" db="EMBL/GenBank/DDBJ databases">
        <title>Genome Encyclopedia of Bacteria and Archaea VI: Functional Genomics of Type Strains.</title>
        <authorList>
            <person name="Whitman W."/>
        </authorList>
    </citation>
    <scope>NUCLEOTIDE SEQUENCE [LARGE SCALE GENOMIC DNA]</scope>
    <source>
        <strain evidence="3 4">SG_E_30_P1</strain>
    </source>
</reference>
<accession>A0ABT6KNA0</accession>
<keyword evidence="1" id="KW-1133">Transmembrane helix</keyword>
<evidence type="ECO:0000259" key="2">
    <source>
        <dbReference type="Pfam" id="PF13239"/>
    </source>
</evidence>
<dbReference type="RefSeq" id="WP_322133804.1">
    <property type="nucleotide sequence ID" value="NZ_CP085036.1"/>
</dbReference>
<protein>
    <recommendedName>
        <fullName evidence="2">2TM domain-containing protein</fullName>
    </recommendedName>
</protein>
<feature type="domain" description="2TM" evidence="2">
    <location>
        <begin position="10"/>
        <end position="70"/>
    </location>
</feature>
<comment type="caution">
    <text evidence="3">The sequence shown here is derived from an EMBL/GenBank/DDBJ whole genome shotgun (WGS) entry which is preliminary data.</text>
</comment>
<gene>
    <name evidence="3" type="ORF">M2152_001673</name>
</gene>
<keyword evidence="4" id="KW-1185">Reference proteome</keyword>
<keyword evidence="1" id="KW-0812">Transmembrane</keyword>
<sequence>MNDDELRSVAAKRLKARSDFYKYLFVWLAVSIIVTGVWALSGMGYFWPVWVIGGMGIAALFQAIDVFGRSGVITDSAIDAEVERMKKS</sequence>
<evidence type="ECO:0000313" key="3">
    <source>
        <dbReference type="EMBL" id="MDH6181491.1"/>
    </source>
</evidence>
<evidence type="ECO:0000256" key="1">
    <source>
        <dbReference type="SAM" id="Phobius"/>
    </source>
</evidence>
<name>A0ABT6KNA0_9MICO</name>
<evidence type="ECO:0000313" key="4">
    <source>
        <dbReference type="Proteomes" id="UP001160142"/>
    </source>
</evidence>
<dbReference type="Pfam" id="PF13239">
    <property type="entry name" value="2TM"/>
    <property type="match status" value="1"/>
</dbReference>
<keyword evidence="1" id="KW-0472">Membrane</keyword>
<organism evidence="3 4">
    <name type="scientific">Antiquaquibacter oligotrophicus</name>
    <dbReference type="NCBI Taxonomy" id="2880260"/>
    <lineage>
        <taxon>Bacteria</taxon>
        <taxon>Bacillati</taxon>
        <taxon>Actinomycetota</taxon>
        <taxon>Actinomycetes</taxon>
        <taxon>Micrococcales</taxon>
        <taxon>Microbacteriaceae</taxon>
        <taxon>Antiquaquibacter</taxon>
    </lineage>
</organism>
<dbReference type="InterPro" id="IPR025698">
    <property type="entry name" value="2TM_dom"/>
</dbReference>
<dbReference type="Proteomes" id="UP001160142">
    <property type="component" value="Unassembled WGS sequence"/>
</dbReference>
<feature type="transmembrane region" description="Helical" evidence="1">
    <location>
        <begin position="45"/>
        <end position="64"/>
    </location>
</feature>
<dbReference type="EMBL" id="JARXVQ010000001">
    <property type="protein sequence ID" value="MDH6181491.1"/>
    <property type="molecule type" value="Genomic_DNA"/>
</dbReference>